<dbReference type="Proteomes" id="UP001250181">
    <property type="component" value="Unassembled WGS sequence"/>
</dbReference>
<protein>
    <submittedName>
        <fullName evidence="2">Uncharacterized protein</fullName>
    </submittedName>
</protein>
<evidence type="ECO:0000313" key="2">
    <source>
        <dbReference type="EMBL" id="MDT9684638.1"/>
    </source>
</evidence>
<name>A0ABU3QPF2_9ACTN</name>
<comment type="caution">
    <text evidence="2">The sequence shown here is derived from an EMBL/GenBank/DDBJ whole genome shotgun (WGS) entry which is preliminary data.</text>
</comment>
<dbReference type="EMBL" id="JAWCTQ010000029">
    <property type="protein sequence ID" value="MDT9684638.1"/>
    <property type="molecule type" value="Genomic_DNA"/>
</dbReference>
<keyword evidence="3" id="KW-1185">Reference proteome</keyword>
<organism evidence="2 3">
    <name type="scientific">Streptomyces tamarix</name>
    <dbReference type="NCBI Taxonomy" id="3078565"/>
    <lineage>
        <taxon>Bacteria</taxon>
        <taxon>Bacillati</taxon>
        <taxon>Actinomycetota</taxon>
        <taxon>Actinomycetes</taxon>
        <taxon>Kitasatosporales</taxon>
        <taxon>Streptomycetaceae</taxon>
        <taxon>Streptomyces</taxon>
    </lineage>
</organism>
<sequence length="63" mass="6432">MSGTDRRRVWIKLIMTLGVVALAVIGIFTVANTVGGSSNTCVGSVCGDGNKDNNVGPAPSPTR</sequence>
<keyword evidence="1" id="KW-0812">Transmembrane</keyword>
<keyword evidence="1" id="KW-1133">Transmembrane helix</keyword>
<evidence type="ECO:0000313" key="3">
    <source>
        <dbReference type="Proteomes" id="UP001250181"/>
    </source>
</evidence>
<proteinExistence type="predicted"/>
<feature type="transmembrane region" description="Helical" evidence="1">
    <location>
        <begin position="9"/>
        <end position="31"/>
    </location>
</feature>
<keyword evidence="1" id="KW-0472">Membrane</keyword>
<dbReference type="RefSeq" id="WP_315879693.1">
    <property type="nucleotide sequence ID" value="NZ_JAWCTQ010000029.1"/>
</dbReference>
<reference evidence="2 3" key="1">
    <citation type="submission" date="2023-09" db="EMBL/GenBank/DDBJ databases">
        <title>Streptomyces sp. nov.: A antagonism against Alternaria gaisen Producing Streptochlin, Isolated from Tamarix root soil.</title>
        <authorList>
            <person name="Chen Y."/>
        </authorList>
    </citation>
    <scope>NUCLEOTIDE SEQUENCE [LARGE SCALE GENOMIC DNA]</scope>
    <source>
        <strain evidence="2 3">TRM76323</strain>
    </source>
</reference>
<accession>A0ABU3QPF2</accession>
<evidence type="ECO:0000256" key="1">
    <source>
        <dbReference type="SAM" id="Phobius"/>
    </source>
</evidence>
<gene>
    <name evidence="2" type="ORF">RND61_21645</name>
</gene>